<dbReference type="PANTHER" id="PTHR40780">
    <property type="entry name" value="DUF3669 DOMAIN-CONTAINING PROTEIN"/>
    <property type="match status" value="1"/>
</dbReference>
<reference evidence="1 2" key="1">
    <citation type="journal article" date="2016" name="Sci. Rep.">
        <title>Draft genome sequencing and secretome analysis of fungal phytopathogen Ascochyta rabiei provides insight into the necrotrophic effector repertoire.</title>
        <authorList>
            <person name="Verma S."/>
            <person name="Gazara R.K."/>
            <person name="Nizam S."/>
            <person name="Parween S."/>
            <person name="Chattopadhyay D."/>
            <person name="Verma P.K."/>
        </authorList>
    </citation>
    <scope>NUCLEOTIDE SEQUENCE [LARGE SCALE GENOMIC DNA]</scope>
    <source>
        <strain evidence="1 2">ArDII</strain>
    </source>
</reference>
<sequence length="416" mass="48583">MQPQNPQSRKRGQDVSEVESSRTASLIDAMMANIQLEEKLTSKTMLQRFFSMGSIISTSSSFANRQQDAIGTRSQYRSIGSGTCGQVFEVPGTTYVFKLAKHPGKETDTLWNDYRQHLKIQEVFDKLGRSELQVRTPRVWHFVNMDDEAWWMQNKDRFPKTAADWTNLLCTERILPIPRPLRESLIEEYCPEKGIQQAKEMEENKDCLVRLYLGKRRSRVNTSFFSLRNFCLHLDQMEELELKIDQFATTMAEALAVMHWACRLDANDVEFVVGSAPDISAEPNLIVPKPLTSSEINKMEPNTSTWNAHTNDFKQRQIHIWMLDFNRCRPFQPDNLTPLVDAFFLNDPYYPRPHSPKARDQYLWTLFRKTYEQCSQKSLKWHKMDVQFLKLPGQVMDMVEERQKARVEVQQSLNQP</sequence>
<protein>
    <submittedName>
        <fullName evidence="1">Uncharacterized protein</fullName>
    </submittedName>
</protein>
<evidence type="ECO:0000313" key="2">
    <source>
        <dbReference type="Proteomes" id="UP000076837"/>
    </source>
</evidence>
<dbReference type="OrthoDB" id="2993351at2759"/>
<evidence type="ECO:0000313" key="1">
    <source>
        <dbReference type="EMBL" id="KZM27302.1"/>
    </source>
</evidence>
<dbReference type="EMBL" id="JYNV01000071">
    <property type="protein sequence ID" value="KZM27302.1"/>
    <property type="molecule type" value="Genomic_DNA"/>
</dbReference>
<proteinExistence type="predicted"/>
<dbReference type="InterPro" id="IPR022137">
    <property type="entry name" value="Znf_prot_DUF3669"/>
</dbReference>
<comment type="caution">
    <text evidence="1">The sequence shown here is derived from an EMBL/GenBank/DDBJ whole genome shotgun (WGS) entry which is preliminary data.</text>
</comment>
<gene>
    <name evidence="1" type="ORF">ST47_g1543</name>
</gene>
<dbReference type="Proteomes" id="UP000076837">
    <property type="component" value="Unassembled WGS sequence"/>
</dbReference>
<dbReference type="Pfam" id="PF12417">
    <property type="entry name" value="DUF3669"/>
    <property type="match status" value="1"/>
</dbReference>
<name>A0A163KWF2_DIDRA</name>
<dbReference type="AlphaFoldDB" id="A0A163KWF2"/>
<organism evidence="1 2">
    <name type="scientific">Didymella rabiei</name>
    <name type="common">Chickpea ascochyta blight fungus</name>
    <name type="synonym">Mycosphaerella rabiei</name>
    <dbReference type="NCBI Taxonomy" id="5454"/>
    <lineage>
        <taxon>Eukaryota</taxon>
        <taxon>Fungi</taxon>
        <taxon>Dikarya</taxon>
        <taxon>Ascomycota</taxon>
        <taxon>Pezizomycotina</taxon>
        <taxon>Dothideomycetes</taxon>
        <taxon>Pleosporomycetidae</taxon>
        <taxon>Pleosporales</taxon>
        <taxon>Pleosporineae</taxon>
        <taxon>Didymellaceae</taxon>
        <taxon>Ascochyta</taxon>
    </lineage>
</organism>
<keyword evidence="2" id="KW-1185">Reference proteome</keyword>
<accession>A0A163KWF2</accession>
<dbReference type="PANTHER" id="PTHR40780:SF2">
    <property type="entry name" value="DUF3669 DOMAIN-CONTAINING PROTEIN"/>
    <property type="match status" value="1"/>
</dbReference>